<protein>
    <submittedName>
        <fullName evidence="4">Putative Seed maturation protein</fullName>
    </submittedName>
</protein>
<evidence type="ECO:0000256" key="1">
    <source>
        <dbReference type="ARBA" id="ARBA00010733"/>
    </source>
</evidence>
<comment type="caution">
    <text evidence="4">The sequence shown here is derived from an EMBL/GenBank/DDBJ whole genome shotgun (WGS) entry which is preliminary data.</text>
</comment>
<comment type="similarity">
    <text evidence="1">Belongs to the LEA type SMP family.</text>
</comment>
<organism evidence="4 5">
    <name type="scientific">Medicago truncatula</name>
    <name type="common">Barrel medic</name>
    <name type="synonym">Medicago tribuloides</name>
    <dbReference type="NCBI Taxonomy" id="3880"/>
    <lineage>
        <taxon>Eukaryota</taxon>
        <taxon>Viridiplantae</taxon>
        <taxon>Streptophyta</taxon>
        <taxon>Embryophyta</taxon>
        <taxon>Tracheophyta</taxon>
        <taxon>Spermatophyta</taxon>
        <taxon>Magnoliopsida</taxon>
        <taxon>eudicotyledons</taxon>
        <taxon>Gunneridae</taxon>
        <taxon>Pentapetalae</taxon>
        <taxon>rosids</taxon>
        <taxon>fabids</taxon>
        <taxon>Fabales</taxon>
        <taxon>Fabaceae</taxon>
        <taxon>Papilionoideae</taxon>
        <taxon>50 kb inversion clade</taxon>
        <taxon>NPAAA clade</taxon>
        <taxon>Hologalegina</taxon>
        <taxon>IRL clade</taxon>
        <taxon>Trifolieae</taxon>
        <taxon>Medicago</taxon>
    </lineage>
</organism>
<dbReference type="EMBL" id="PSQE01000003">
    <property type="protein sequence ID" value="RHN66402.1"/>
    <property type="molecule type" value="Genomic_DNA"/>
</dbReference>
<dbReference type="InterPro" id="IPR007011">
    <property type="entry name" value="LEA_SMP_dom"/>
</dbReference>
<dbReference type="AlphaFoldDB" id="A0A396ILH1"/>
<feature type="domain" description="SMP" evidence="3">
    <location>
        <begin position="207"/>
        <end position="264"/>
    </location>
</feature>
<dbReference type="InterPro" id="IPR042971">
    <property type="entry name" value="LEA_SMP"/>
</dbReference>
<gene>
    <name evidence="4" type="ORF">MtrunA17_Chr3g0090511</name>
</gene>
<dbReference type="PANTHER" id="PTHR31174">
    <property type="entry name" value="SEED MATURATION FAMILY PROTEIN"/>
    <property type="match status" value="1"/>
</dbReference>
<evidence type="ECO:0000259" key="3">
    <source>
        <dbReference type="Pfam" id="PF04927"/>
    </source>
</evidence>
<proteinExistence type="inferred from homology"/>
<dbReference type="Proteomes" id="UP000265566">
    <property type="component" value="Chromosome 3"/>
</dbReference>
<evidence type="ECO:0000313" key="4">
    <source>
        <dbReference type="EMBL" id="RHN66402.1"/>
    </source>
</evidence>
<dbReference type="Gramene" id="rna14372">
    <property type="protein sequence ID" value="RHN66402.1"/>
    <property type="gene ID" value="gene14372"/>
</dbReference>
<dbReference type="PANTHER" id="PTHR31174:SF31">
    <property type="entry name" value="LATE EMBRYOGENESIS ABUNDANT PROTEIN 3"/>
    <property type="match status" value="1"/>
</dbReference>
<dbReference type="Pfam" id="PF04927">
    <property type="entry name" value="SMP"/>
    <property type="match status" value="3"/>
</dbReference>
<evidence type="ECO:0000313" key="5">
    <source>
        <dbReference type="Proteomes" id="UP000265566"/>
    </source>
</evidence>
<evidence type="ECO:0000256" key="2">
    <source>
        <dbReference type="ARBA" id="ARBA00022737"/>
    </source>
</evidence>
<name>A0A396ILH1_MEDTR</name>
<feature type="domain" description="SMP" evidence="3">
    <location>
        <begin position="86"/>
        <end position="140"/>
    </location>
</feature>
<accession>A0A396ILH1</accession>
<feature type="domain" description="SMP" evidence="3">
    <location>
        <begin position="272"/>
        <end position="335"/>
    </location>
</feature>
<reference evidence="5" key="1">
    <citation type="journal article" date="2018" name="Nat. Plants">
        <title>Whole-genome landscape of Medicago truncatula symbiotic genes.</title>
        <authorList>
            <person name="Pecrix Y."/>
            <person name="Staton S.E."/>
            <person name="Sallet E."/>
            <person name="Lelandais-Briere C."/>
            <person name="Moreau S."/>
            <person name="Carrere S."/>
            <person name="Blein T."/>
            <person name="Jardinaud M.F."/>
            <person name="Latrasse D."/>
            <person name="Zouine M."/>
            <person name="Zahm M."/>
            <person name="Kreplak J."/>
            <person name="Mayjonade B."/>
            <person name="Satge C."/>
            <person name="Perez M."/>
            <person name="Cauet S."/>
            <person name="Marande W."/>
            <person name="Chantry-Darmon C."/>
            <person name="Lopez-Roques C."/>
            <person name="Bouchez O."/>
            <person name="Berard A."/>
            <person name="Debelle F."/>
            <person name="Munos S."/>
            <person name="Bendahmane A."/>
            <person name="Berges H."/>
            <person name="Niebel A."/>
            <person name="Buitink J."/>
            <person name="Frugier F."/>
            <person name="Benhamed M."/>
            <person name="Crespi M."/>
            <person name="Gouzy J."/>
            <person name="Gamas P."/>
        </authorList>
    </citation>
    <scope>NUCLEOTIDE SEQUENCE [LARGE SCALE GENOMIC DNA]</scope>
    <source>
        <strain evidence="5">cv. Jemalong A17</strain>
    </source>
</reference>
<sequence>MSHHSYRGYVIIRHVHPSLLHNLHVPLLHAAFQPTIIYLTQKNCHQIYHSLNFQTLLQPKKKQKRNTMSHGQPTRLQEEINNQEPIKYGEVFNVSGDLASETISPQAAANMAAAEFNVLGQAQPGSPAAAMQAAALINEASGQCLVGRHGIAEMVKDHGIRVTETTAANRRVVTEAVDGQIIGRRVEPDAHFVPMNMGSAAIDGDPITIGEALEAAGISVGDKPVDQNDADAISAAEIRATGERCVRPDGVGATAQSAATLNSHANRIEEMTKLSDVLTDATDKLAADRAVTIEDAEAVYDAEVHKNSSTQQMMNIAEPGGIAASMATAAKLNQET</sequence>
<keyword evidence="2" id="KW-0677">Repeat</keyword>